<sequence length="122" mass="13864">MDSMASLGDKYFAEYIRIEVKHFRDTLLQHMGNVKKSIAKRTQSTQWQYDSSKVSGNDTDTDDVDIRPIYDEEPMAEVNSTSINVQKELSLDFSAGTLCDVNKENLRVSLLKKKISSKPLSQ</sequence>
<reference evidence="2" key="2">
    <citation type="submission" date="2022-01" db="EMBL/GenBank/DDBJ databases">
        <authorList>
            <person name="Yamashiro T."/>
            <person name="Shiraishi A."/>
            <person name="Satake H."/>
            <person name="Nakayama K."/>
        </authorList>
    </citation>
    <scope>NUCLEOTIDE SEQUENCE</scope>
</reference>
<dbReference type="Proteomes" id="UP001151760">
    <property type="component" value="Unassembled WGS sequence"/>
</dbReference>
<feature type="compositionally biased region" description="Polar residues" evidence="1">
    <location>
        <begin position="41"/>
        <end position="58"/>
    </location>
</feature>
<evidence type="ECO:0000313" key="3">
    <source>
        <dbReference type="Proteomes" id="UP001151760"/>
    </source>
</evidence>
<proteinExistence type="predicted"/>
<reference evidence="2" key="1">
    <citation type="journal article" date="2022" name="Int. J. Mol. Sci.">
        <title>Draft Genome of Tanacetum Coccineum: Genomic Comparison of Closely Related Tanacetum-Family Plants.</title>
        <authorList>
            <person name="Yamashiro T."/>
            <person name="Shiraishi A."/>
            <person name="Nakayama K."/>
            <person name="Satake H."/>
        </authorList>
    </citation>
    <scope>NUCLEOTIDE SEQUENCE</scope>
</reference>
<evidence type="ECO:0000313" key="2">
    <source>
        <dbReference type="EMBL" id="GJT14157.1"/>
    </source>
</evidence>
<gene>
    <name evidence="2" type="ORF">Tco_0861199</name>
</gene>
<keyword evidence="3" id="KW-1185">Reference proteome</keyword>
<name>A0ABQ5BK56_9ASTR</name>
<comment type="caution">
    <text evidence="2">The sequence shown here is derived from an EMBL/GenBank/DDBJ whole genome shotgun (WGS) entry which is preliminary data.</text>
</comment>
<evidence type="ECO:0000256" key="1">
    <source>
        <dbReference type="SAM" id="MobiDB-lite"/>
    </source>
</evidence>
<feature type="region of interest" description="Disordered" evidence="1">
    <location>
        <begin position="41"/>
        <end position="65"/>
    </location>
</feature>
<organism evidence="2 3">
    <name type="scientific">Tanacetum coccineum</name>
    <dbReference type="NCBI Taxonomy" id="301880"/>
    <lineage>
        <taxon>Eukaryota</taxon>
        <taxon>Viridiplantae</taxon>
        <taxon>Streptophyta</taxon>
        <taxon>Embryophyta</taxon>
        <taxon>Tracheophyta</taxon>
        <taxon>Spermatophyta</taxon>
        <taxon>Magnoliopsida</taxon>
        <taxon>eudicotyledons</taxon>
        <taxon>Gunneridae</taxon>
        <taxon>Pentapetalae</taxon>
        <taxon>asterids</taxon>
        <taxon>campanulids</taxon>
        <taxon>Asterales</taxon>
        <taxon>Asteraceae</taxon>
        <taxon>Asteroideae</taxon>
        <taxon>Anthemideae</taxon>
        <taxon>Anthemidinae</taxon>
        <taxon>Tanacetum</taxon>
    </lineage>
</organism>
<accession>A0ABQ5BK56</accession>
<dbReference type="EMBL" id="BQNB010013289">
    <property type="protein sequence ID" value="GJT14157.1"/>
    <property type="molecule type" value="Genomic_DNA"/>
</dbReference>
<protein>
    <submittedName>
        <fullName evidence="2">Uncharacterized protein</fullName>
    </submittedName>
</protein>